<dbReference type="AlphaFoldDB" id="A0A0F9V7L9"/>
<sequence>METTQIYDPIYITNSKFWNYVKCRICHAILTKDGDTIICLDCGFKHPAIKLIELCSI</sequence>
<name>A0A0F9V7L9_9ZZZZ</name>
<accession>A0A0F9V7L9</accession>
<proteinExistence type="predicted"/>
<protein>
    <submittedName>
        <fullName evidence="1">Uncharacterized protein</fullName>
    </submittedName>
</protein>
<comment type="caution">
    <text evidence="1">The sequence shown here is derived from an EMBL/GenBank/DDBJ whole genome shotgun (WGS) entry which is preliminary data.</text>
</comment>
<gene>
    <name evidence="1" type="ORF">LCGC14_0175810</name>
</gene>
<reference evidence="1" key="1">
    <citation type="journal article" date="2015" name="Nature">
        <title>Complex archaea that bridge the gap between prokaryotes and eukaryotes.</title>
        <authorList>
            <person name="Spang A."/>
            <person name="Saw J.H."/>
            <person name="Jorgensen S.L."/>
            <person name="Zaremba-Niedzwiedzka K."/>
            <person name="Martijn J."/>
            <person name="Lind A.E."/>
            <person name="van Eijk R."/>
            <person name="Schleper C."/>
            <person name="Guy L."/>
            <person name="Ettema T.J."/>
        </authorList>
    </citation>
    <scope>NUCLEOTIDE SEQUENCE</scope>
</reference>
<dbReference type="EMBL" id="LAZR01000069">
    <property type="protein sequence ID" value="KKN95712.1"/>
    <property type="molecule type" value="Genomic_DNA"/>
</dbReference>
<organism evidence="1">
    <name type="scientific">marine sediment metagenome</name>
    <dbReference type="NCBI Taxonomy" id="412755"/>
    <lineage>
        <taxon>unclassified sequences</taxon>
        <taxon>metagenomes</taxon>
        <taxon>ecological metagenomes</taxon>
    </lineage>
</organism>
<evidence type="ECO:0000313" key="1">
    <source>
        <dbReference type="EMBL" id="KKN95712.1"/>
    </source>
</evidence>